<reference evidence="13" key="1">
    <citation type="submission" date="2022-01" db="EMBL/GenBank/DDBJ databases">
        <authorList>
            <person name="King R."/>
        </authorList>
    </citation>
    <scope>NUCLEOTIDE SEQUENCE</scope>
</reference>
<dbReference type="AlphaFoldDB" id="A0A9P0CFZ8"/>
<evidence type="ECO:0000256" key="7">
    <source>
        <dbReference type="ARBA" id="ARBA00023098"/>
    </source>
</evidence>
<keyword evidence="8 10" id="KW-0472">Membrane</keyword>
<feature type="domain" description="Thioester reductase (TE)" evidence="12">
    <location>
        <begin position="14"/>
        <end position="283"/>
    </location>
</feature>
<dbReference type="InterPro" id="IPR033640">
    <property type="entry name" value="FAR_C"/>
</dbReference>
<dbReference type="GO" id="GO:0035336">
    <property type="term" value="P:long-chain fatty-acyl-CoA metabolic process"/>
    <property type="evidence" value="ECO:0007669"/>
    <property type="project" value="TreeGrafter"/>
</dbReference>
<accession>A0A9P0CFZ8</accession>
<dbReference type="Pfam" id="PF07993">
    <property type="entry name" value="NAD_binding_4"/>
    <property type="match status" value="1"/>
</dbReference>
<dbReference type="Gene3D" id="3.40.50.720">
    <property type="entry name" value="NAD(P)-binding Rossmann-like Domain"/>
    <property type="match status" value="1"/>
</dbReference>
<keyword evidence="4 10" id="KW-0812">Transmembrane</keyword>
<gene>
    <name evidence="13" type="ORF">PSYICH_LOCUS365</name>
</gene>
<dbReference type="Pfam" id="PF03015">
    <property type="entry name" value="Sterile"/>
    <property type="match status" value="1"/>
</dbReference>
<dbReference type="Proteomes" id="UP001153636">
    <property type="component" value="Chromosome 1"/>
</dbReference>
<feature type="transmembrane region" description="Helical" evidence="10">
    <location>
        <begin position="350"/>
        <end position="369"/>
    </location>
</feature>
<dbReference type="GO" id="GO:0005777">
    <property type="term" value="C:peroxisome"/>
    <property type="evidence" value="ECO:0007669"/>
    <property type="project" value="TreeGrafter"/>
</dbReference>
<dbReference type="SUPFAM" id="SSF51735">
    <property type="entry name" value="NAD(P)-binding Rossmann-fold domains"/>
    <property type="match status" value="1"/>
</dbReference>
<dbReference type="GO" id="GO:0102965">
    <property type="term" value="F:alcohol-forming long-chain fatty acyl-CoA reductase activity"/>
    <property type="evidence" value="ECO:0007669"/>
    <property type="project" value="UniProtKB-EC"/>
</dbReference>
<dbReference type="GO" id="GO:0080019">
    <property type="term" value="F:alcohol-forming very long-chain fatty acyl-CoA reductase activity"/>
    <property type="evidence" value="ECO:0007669"/>
    <property type="project" value="InterPro"/>
</dbReference>
<feature type="domain" description="Fatty acyl-CoA reductase C-terminal" evidence="11">
    <location>
        <begin position="357"/>
        <end position="453"/>
    </location>
</feature>
<dbReference type="EC" id="1.2.1.84" evidence="10"/>
<evidence type="ECO:0000259" key="12">
    <source>
        <dbReference type="Pfam" id="PF07993"/>
    </source>
</evidence>
<dbReference type="CDD" id="cd09071">
    <property type="entry name" value="FAR_C"/>
    <property type="match status" value="1"/>
</dbReference>
<dbReference type="OrthoDB" id="429813at2759"/>
<keyword evidence="10" id="KW-0560">Oxidoreductase</keyword>
<comment type="subcellular location">
    <subcellularLocation>
        <location evidence="1">Membrane</location>
        <topology evidence="1">Multi-pass membrane protein</topology>
    </subcellularLocation>
</comment>
<evidence type="ECO:0000259" key="11">
    <source>
        <dbReference type="Pfam" id="PF03015"/>
    </source>
</evidence>
<evidence type="ECO:0000256" key="3">
    <source>
        <dbReference type="ARBA" id="ARBA00022516"/>
    </source>
</evidence>
<evidence type="ECO:0000313" key="14">
    <source>
        <dbReference type="Proteomes" id="UP001153636"/>
    </source>
</evidence>
<evidence type="ECO:0000256" key="9">
    <source>
        <dbReference type="ARBA" id="ARBA00052530"/>
    </source>
</evidence>
<keyword evidence="5 10" id="KW-0521">NADP</keyword>
<dbReference type="CDD" id="cd05236">
    <property type="entry name" value="FAR-N_SDR_e"/>
    <property type="match status" value="1"/>
</dbReference>
<evidence type="ECO:0000256" key="5">
    <source>
        <dbReference type="ARBA" id="ARBA00022857"/>
    </source>
</evidence>
<comment type="function">
    <text evidence="10">Catalyzes the reduction of fatty acyl-CoA to fatty alcohols.</text>
</comment>
<dbReference type="EMBL" id="OV651813">
    <property type="protein sequence ID" value="CAH1098565.1"/>
    <property type="molecule type" value="Genomic_DNA"/>
</dbReference>
<dbReference type="GO" id="GO:0016020">
    <property type="term" value="C:membrane"/>
    <property type="evidence" value="ECO:0007669"/>
    <property type="project" value="UniProtKB-SubCell"/>
</dbReference>
<name>A0A9P0CFZ8_9CUCU</name>
<dbReference type="PANTHER" id="PTHR11011:SF24">
    <property type="entry name" value="FATTY ACYL-COA REDUCTASE"/>
    <property type="match status" value="1"/>
</dbReference>
<evidence type="ECO:0000256" key="1">
    <source>
        <dbReference type="ARBA" id="ARBA00004141"/>
    </source>
</evidence>
<comment type="catalytic activity">
    <reaction evidence="9 10">
        <text>a long-chain fatty acyl-CoA + 2 NADPH + 2 H(+) = a long-chain primary fatty alcohol + 2 NADP(+) + CoA</text>
        <dbReference type="Rhea" id="RHEA:52716"/>
        <dbReference type="ChEBI" id="CHEBI:15378"/>
        <dbReference type="ChEBI" id="CHEBI:57287"/>
        <dbReference type="ChEBI" id="CHEBI:57783"/>
        <dbReference type="ChEBI" id="CHEBI:58349"/>
        <dbReference type="ChEBI" id="CHEBI:77396"/>
        <dbReference type="ChEBI" id="CHEBI:83139"/>
        <dbReference type="EC" id="1.2.1.84"/>
    </reaction>
</comment>
<sequence length="508" mass="58558">MRIVDFFEGKNVFLTGGSGFLGKVLIEKLLRSCPKIGNIYMLLREKKGKSLDSRLEIIKGLPLFDKLKEENPEALKKLIAVKGDVCDLNLGLSDADRKMLIEKVNIIYHTAASVRFDDFLKAALIINVRGTREICKLALELTNISLFVHVSTTYCNTDKKIIEEKIYPAHTDWRDAIKLAEECDENTLNTMTQKYLSPLPNTYTFAKSLAEHVVDDLCKGTIPAIIVRPSVVISTRDDPIAGWNDNFNGPVGLLVAGGKGVLRTVLGNRDATPDYMPVDYVIKGLILATNHYGIKRNINEIEVLNAAQHDIHTVTMGEVVDMGAELIKDCPFNQILWNPRFSMTKCWYNYYIQVLLFHMLPAFILDIVLRLAGRKPMLFTIQRKIYIANNVLFYFMNNSWEFMNDKYIALLDTLQDDDEKTMFTVKIKDWTNEDIFEYFKNGKMGAAKYILKEEFNREKGMRHLTRLWYLDMAVRTIFFSFLFWYLIIKIDVFHVLLRFVQNYISNLN</sequence>
<dbReference type="PANTHER" id="PTHR11011">
    <property type="entry name" value="MALE STERILITY PROTEIN 2-RELATED"/>
    <property type="match status" value="1"/>
</dbReference>
<evidence type="ECO:0000256" key="10">
    <source>
        <dbReference type="RuleBase" id="RU363097"/>
    </source>
</evidence>
<evidence type="ECO:0000256" key="4">
    <source>
        <dbReference type="ARBA" id="ARBA00022692"/>
    </source>
</evidence>
<evidence type="ECO:0000256" key="6">
    <source>
        <dbReference type="ARBA" id="ARBA00022989"/>
    </source>
</evidence>
<organism evidence="13 14">
    <name type="scientific">Psylliodes chrysocephalus</name>
    <dbReference type="NCBI Taxonomy" id="3402493"/>
    <lineage>
        <taxon>Eukaryota</taxon>
        <taxon>Metazoa</taxon>
        <taxon>Ecdysozoa</taxon>
        <taxon>Arthropoda</taxon>
        <taxon>Hexapoda</taxon>
        <taxon>Insecta</taxon>
        <taxon>Pterygota</taxon>
        <taxon>Neoptera</taxon>
        <taxon>Endopterygota</taxon>
        <taxon>Coleoptera</taxon>
        <taxon>Polyphaga</taxon>
        <taxon>Cucujiformia</taxon>
        <taxon>Chrysomeloidea</taxon>
        <taxon>Chrysomelidae</taxon>
        <taxon>Galerucinae</taxon>
        <taxon>Alticini</taxon>
        <taxon>Psylliodes</taxon>
    </lineage>
</organism>
<keyword evidence="7 10" id="KW-0443">Lipid metabolism</keyword>
<evidence type="ECO:0000313" key="13">
    <source>
        <dbReference type="EMBL" id="CAH1098565.1"/>
    </source>
</evidence>
<protein>
    <recommendedName>
        <fullName evidence="10">Fatty acyl-CoA reductase</fullName>
        <ecNumber evidence="10">1.2.1.84</ecNumber>
    </recommendedName>
</protein>
<evidence type="ECO:0000256" key="8">
    <source>
        <dbReference type="ARBA" id="ARBA00023136"/>
    </source>
</evidence>
<dbReference type="FunFam" id="3.40.50.720:FF:000143">
    <property type="entry name" value="Fatty acyl-CoA reductase"/>
    <property type="match status" value="1"/>
</dbReference>
<dbReference type="InterPro" id="IPR036291">
    <property type="entry name" value="NAD(P)-bd_dom_sf"/>
</dbReference>
<keyword evidence="3 10" id="KW-0444">Lipid biosynthesis</keyword>
<comment type="similarity">
    <text evidence="2 10">Belongs to the fatty acyl-CoA reductase family.</text>
</comment>
<feature type="transmembrane region" description="Helical" evidence="10">
    <location>
        <begin position="467"/>
        <end position="488"/>
    </location>
</feature>
<proteinExistence type="inferred from homology"/>
<evidence type="ECO:0000256" key="2">
    <source>
        <dbReference type="ARBA" id="ARBA00005928"/>
    </source>
</evidence>
<keyword evidence="6 10" id="KW-1133">Transmembrane helix</keyword>
<keyword evidence="14" id="KW-1185">Reference proteome</keyword>
<dbReference type="InterPro" id="IPR026055">
    <property type="entry name" value="FAR"/>
</dbReference>
<dbReference type="InterPro" id="IPR013120">
    <property type="entry name" value="FAR_NAD-bd"/>
</dbReference>